<gene>
    <name evidence="2" type="ORF">EVAR_19922_1</name>
</gene>
<comment type="caution">
    <text evidence="2">The sequence shown here is derived from an EMBL/GenBank/DDBJ whole genome shotgun (WGS) entry which is preliminary data.</text>
</comment>
<name>A0A4C1ZG07_EUMVA</name>
<organism evidence="2 3">
    <name type="scientific">Eumeta variegata</name>
    <name type="common">Bagworm moth</name>
    <name type="synonym">Eumeta japonica</name>
    <dbReference type="NCBI Taxonomy" id="151549"/>
    <lineage>
        <taxon>Eukaryota</taxon>
        <taxon>Metazoa</taxon>
        <taxon>Ecdysozoa</taxon>
        <taxon>Arthropoda</taxon>
        <taxon>Hexapoda</taxon>
        <taxon>Insecta</taxon>
        <taxon>Pterygota</taxon>
        <taxon>Neoptera</taxon>
        <taxon>Endopterygota</taxon>
        <taxon>Lepidoptera</taxon>
        <taxon>Glossata</taxon>
        <taxon>Ditrysia</taxon>
        <taxon>Tineoidea</taxon>
        <taxon>Psychidae</taxon>
        <taxon>Oiketicinae</taxon>
        <taxon>Eumeta</taxon>
    </lineage>
</organism>
<evidence type="ECO:0000256" key="1">
    <source>
        <dbReference type="SAM" id="MobiDB-lite"/>
    </source>
</evidence>
<accession>A0A4C1ZG07</accession>
<keyword evidence="3" id="KW-1185">Reference proteome</keyword>
<proteinExistence type="predicted"/>
<dbReference type="AlphaFoldDB" id="A0A4C1ZG07"/>
<evidence type="ECO:0000313" key="3">
    <source>
        <dbReference type="Proteomes" id="UP000299102"/>
    </source>
</evidence>
<dbReference type="EMBL" id="BGZK01001880">
    <property type="protein sequence ID" value="GBP87741.1"/>
    <property type="molecule type" value="Genomic_DNA"/>
</dbReference>
<feature type="compositionally biased region" description="Basic and acidic residues" evidence="1">
    <location>
        <begin position="62"/>
        <end position="72"/>
    </location>
</feature>
<sequence>MGVLGPDPPAPGEQGESWSMLPVVAQVSINRLLFVGANNRRRGSAAEFSELDGQVCYRPSKRGTEDGVRDDGGWAGDTWYRRGAPPRPVVPGPSGLPFLKGKSQRLGLAANHLAGHR</sequence>
<protein>
    <submittedName>
        <fullName evidence="2">Uncharacterized protein</fullName>
    </submittedName>
</protein>
<reference evidence="2 3" key="1">
    <citation type="journal article" date="2019" name="Commun. Biol.">
        <title>The bagworm genome reveals a unique fibroin gene that provides high tensile strength.</title>
        <authorList>
            <person name="Kono N."/>
            <person name="Nakamura H."/>
            <person name="Ohtoshi R."/>
            <person name="Tomita M."/>
            <person name="Numata K."/>
            <person name="Arakawa K."/>
        </authorList>
    </citation>
    <scope>NUCLEOTIDE SEQUENCE [LARGE SCALE GENOMIC DNA]</scope>
</reference>
<dbReference type="Proteomes" id="UP000299102">
    <property type="component" value="Unassembled WGS sequence"/>
</dbReference>
<feature type="region of interest" description="Disordered" evidence="1">
    <location>
        <begin position="61"/>
        <end position="101"/>
    </location>
</feature>
<evidence type="ECO:0000313" key="2">
    <source>
        <dbReference type="EMBL" id="GBP87741.1"/>
    </source>
</evidence>